<protein>
    <submittedName>
        <fullName evidence="2">Uncharacterized protein</fullName>
    </submittedName>
</protein>
<evidence type="ECO:0000256" key="1">
    <source>
        <dbReference type="SAM" id="MobiDB-lite"/>
    </source>
</evidence>
<organism evidence="2 3">
    <name type="scientific">Periconia digitata</name>
    <dbReference type="NCBI Taxonomy" id="1303443"/>
    <lineage>
        <taxon>Eukaryota</taxon>
        <taxon>Fungi</taxon>
        <taxon>Dikarya</taxon>
        <taxon>Ascomycota</taxon>
        <taxon>Pezizomycotina</taxon>
        <taxon>Dothideomycetes</taxon>
        <taxon>Pleosporomycetidae</taxon>
        <taxon>Pleosporales</taxon>
        <taxon>Massarineae</taxon>
        <taxon>Periconiaceae</taxon>
        <taxon>Periconia</taxon>
    </lineage>
</organism>
<gene>
    <name evidence="2" type="ORF">PDIGIT_LOCUS539</name>
</gene>
<dbReference type="PANTHER" id="PTHR14742:SF3">
    <property type="entry name" value="RIBONUCLEASE MRP PROTEIN SUBUNIT SNM1"/>
    <property type="match status" value="1"/>
</dbReference>
<name>A0A9W4TZW8_9PLEO</name>
<dbReference type="InterPro" id="IPR007175">
    <property type="entry name" value="Rpr2/Snm1/Rpp21"/>
</dbReference>
<accession>A0A9W4TZW8</accession>
<evidence type="ECO:0000313" key="2">
    <source>
        <dbReference type="EMBL" id="CAI6239790.1"/>
    </source>
</evidence>
<evidence type="ECO:0000313" key="3">
    <source>
        <dbReference type="Proteomes" id="UP001152607"/>
    </source>
</evidence>
<feature type="compositionally biased region" description="Low complexity" evidence="1">
    <location>
        <begin position="128"/>
        <end position="146"/>
    </location>
</feature>
<dbReference type="Proteomes" id="UP001152607">
    <property type="component" value="Unassembled WGS sequence"/>
</dbReference>
<dbReference type="GO" id="GO:0005655">
    <property type="term" value="C:nucleolar ribonuclease P complex"/>
    <property type="evidence" value="ECO:0007669"/>
    <property type="project" value="TreeGrafter"/>
</dbReference>
<dbReference type="EMBL" id="CAOQHR010000001">
    <property type="protein sequence ID" value="CAI6239790.1"/>
    <property type="molecule type" value="Genomic_DNA"/>
</dbReference>
<dbReference type="Pfam" id="PF04032">
    <property type="entry name" value="Rpr2"/>
    <property type="match status" value="1"/>
</dbReference>
<keyword evidence="3" id="KW-1185">Reference proteome</keyword>
<dbReference type="OrthoDB" id="438080at2759"/>
<feature type="region of interest" description="Disordered" evidence="1">
    <location>
        <begin position="82"/>
        <end position="196"/>
    </location>
</feature>
<dbReference type="Gene3D" id="6.20.50.20">
    <property type="match status" value="1"/>
</dbReference>
<dbReference type="GO" id="GO:0008033">
    <property type="term" value="P:tRNA processing"/>
    <property type="evidence" value="ECO:0007669"/>
    <property type="project" value="TreeGrafter"/>
</dbReference>
<proteinExistence type="predicted"/>
<dbReference type="AlphaFoldDB" id="A0A9W4TZW8"/>
<dbReference type="PANTHER" id="PTHR14742">
    <property type="entry name" value="RIBONUCLEASE P SUBUNIT P21"/>
    <property type="match status" value="1"/>
</dbReference>
<comment type="caution">
    <text evidence="2">The sequence shown here is derived from an EMBL/GenBank/DDBJ whole genome shotgun (WGS) entry which is preliminary data.</text>
</comment>
<sequence length="196" mass="21019">MAVDHLESRLQFLSQAANLLAVSAPAVSANLGAAHQVLLAANDKDIEMQSKEWGLLRRNVCGGCGNVMIPGLSCSVSRHVEVGKKKRSKSAPPTKEEPKKQVIYTCSRCERKTAQSVPSRPPKHMGVQPKATQSQASQQPASASTSMEQESKIVKSSNATSKQRKKARKGGLQAMLNKSKASTSTSGGLDLMDFMQ</sequence>
<reference evidence="2" key="1">
    <citation type="submission" date="2023-01" db="EMBL/GenBank/DDBJ databases">
        <authorList>
            <person name="Van Ghelder C."/>
            <person name="Rancurel C."/>
        </authorList>
    </citation>
    <scope>NUCLEOTIDE SEQUENCE</scope>
    <source>
        <strain evidence="2">CNCM I-4278</strain>
    </source>
</reference>